<accession>A0AAN4T6I8</accession>
<dbReference type="InterPro" id="IPR048395">
    <property type="entry name" value="Glyco_hydro_31_C"/>
</dbReference>
<reference evidence="14 15" key="1">
    <citation type="submission" date="2015-11" db="EMBL/GenBank/DDBJ databases">
        <title>Aspergillus lentulus strain IFM 54703T.</title>
        <authorList>
            <person name="Kusuya Y."/>
            <person name="Sakai K."/>
            <person name="Kamei K."/>
            <person name="Takahashi H."/>
            <person name="Yaguchi T."/>
        </authorList>
    </citation>
    <scope>NUCLEOTIDE SEQUENCE [LARGE SCALE GENOMIC DNA]</scope>
    <source>
        <strain evidence="14 15">IFM 54703</strain>
    </source>
</reference>
<evidence type="ECO:0000256" key="6">
    <source>
        <dbReference type="ARBA" id="ARBA00023180"/>
    </source>
</evidence>
<name>A0AAN4T6I8_ASPLE</name>
<dbReference type="CDD" id="cd14752">
    <property type="entry name" value="GH31_N"/>
    <property type="match status" value="1"/>
</dbReference>
<dbReference type="Pfam" id="PF01055">
    <property type="entry name" value="Glyco_hydro_31_2nd"/>
    <property type="match status" value="1"/>
</dbReference>
<dbReference type="GO" id="GO:0005975">
    <property type="term" value="P:carbohydrate metabolic process"/>
    <property type="evidence" value="ECO:0007669"/>
    <property type="project" value="InterPro"/>
</dbReference>
<evidence type="ECO:0000313" key="15">
    <source>
        <dbReference type="Proteomes" id="UP000051487"/>
    </source>
</evidence>
<keyword evidence="4 10" id="KW-0732">Signal</keyword>
<comment type="caution">
    <text evidence="14">The sequence shown here is derived from an EMBL/GenBank/DDBJ whole genome shotgun (WGS) entry which is preliminary data.</text>
</comment>
<evidence type="ECO:0000256" key="5">
    <source>
        <dbReference type="ARBA" id="ARBA00022801"/>
    </source>
</evidence>
<dbReference type="InterPro" id="IPR013780">
    <property type="entry name" value="Glyco_hydro_b"/>
</dbReference>
<sequence>MVGLSKHMCSLWLVTVAHCLTLPTATKTSASSQYTIPSSASNGQNVLANIEDPEAVDAQDVCPGYKASDVRHTRSGLTATLELAGKACNVYGTDLDRLTFAVEYQAADRVNVQITPANIDASNSSWYILPESLVAKPKAAGGMSLGSGDLEIAWSNDPTFNFKVTRKATGDVLFNTEGSVLVFENQFLEFKSSLPDDYNLYGLGEHITSFRLHSNQTLTTYAVDIGDPFDTNLYGAHPFYLETRYYEIGSGNRTYTPVSSRTTDRSKKYTSFSHGVYLRNAHGQEVKLQPDSLTWRAIGGSIDLYFYAGPSQAAVTQNYQVSTIGLPAMQQYFTLGYHQSRWGYRNWAELEDVVDNFEKFKIPLETIWTDIDYMNQYRNFENDQNTFGYKEGRKFLNKLHKSGRHYVPILDTGIYVPNPENASDAYDTYARGTANDVWLKNPDGSLYIGSVWPGYTVFTDFHHPKAVDFWANELVKYHEKVAFDGIWMDMNEASSFCVGSCGSDLITHNPAHPPFKLPGDPGYLLFDYPEGFNVTNATEAASASAAASSQDAANSATQGPVTSTAITYLRTTPTPGVRNINYPPYAINNVQSGHDLAAHAISPNASHVDGTLEYDVHNLYGHQVINATYQGLLAINPNKRPFIIGRSTFAGSGQWAGHWGGDNYAKWAYMYSSIPHALSFSLYGIPMFGVDTCGFDGNTDEELCNRWMQLSAFFPFYRNHNRLAAIPQEPYRWASVIKASQDAMKIRYSILPYMYTLMYQAHATGSTVMRALAWEFPDDPSLAAVETQFLLGPALMVIPVLVPQATAVQGVFPGLAHGEKWYDWYTQREVDYAQPGKNTTIPAPLGHIPVFVRGGHVIPMQEPALTTREARNTPWSLLVALDDKGDAAGQLYLDDGESISPEETLTVNLVASSGTKLVASVTGCWKERNYMDRVTVLGVKKAPSQIRFNGEKVKSAEYNATSQVLSIHGLEKMTRKGAWEKGWVLAW</sequence>
<evidence type="ECO:0000256" key="1">
    <source>
        <dbReference type="ARBA" id="ARBA00001657"/>
    </source>
</evidence>
<keyword evidence="6" id="KW-0325">Glycoprotein</keyword>
<dbReference type="PROSITE" id="PS00707">
    <property type="entry name" value="GLYCOSYL_HYDROL_F31_2"/>
    <property type="match status" value="1"/>
</dbReference>
<dbReference type="FunFam" id="3.20.20.80:FF:000138">
    <property type="entry name" value="Putative alpha-glucosidase AgdA"/>
    <property type="match status" value="1"/>
</dbReference>
<dbReference type="GO" id="GO:0030246">
    <property type="term" value="F:carbohydrate binding"/>
    <property type="evidence" value="ECO:0007669"/>
    <property type="project" value="InterPro"/>
</dbReference>
<dbReference type="FunFam" id="3.20.20.80:FF:000169">
    <property type="entry name" value="Putative alpha-glucosidase AgdA"/>
    <property type="match status" value="1"/>
</dbReference>
<feature type="signal peptide" evidence="10">
    <location>
        <begin position="1"/>
        <end position="19"/>
    </location>
</feature>
<feature type="domain" description="Glycoside hydrolase family 31 TIM barrel" evidence="11">
    <location>
        <begin position="327"/>
        <end position="757"/>
    </location>
</feature>
<organism evidence="14 15">
    <name type="scientific">Aspergillus lentulus</name>
    <dbReference type="NCBI Taxonomy" id="293939"/>
    <lineage>
        <taxon>Eukaryota</taxon>
        <taxon>Fungi</taxon>
        <taxon>Dikarya</taxon>
        <taxon>Ascomycota</taxon>
        <taxon>Pezizomycotina</taxon>
        <taxon>Eurotiomycetes</taxon>
        <taxon>Eurotiomycetidae</taxon>
        <taxon>Eurotiales</taxon>
        <taxon>Aspergillaceae</taxon>
        <taxon>Aspergillus</taxon>
        <taxon>Aspergillus subgen. Fumigati</taxon>
    </lineage>
</organism>
<dbReference type="CDD" id="cd06602">
    <property type="entry name" value="GH31_MGAM_SI_GAA"/>
    <property type="match status" value="1"/>
</dbReference>
<dbReference type="InterPro" id="IPR017853">
    <property type="entry name" value="GH"/>
</dbReference>
<dbReference type="FunFam" id="2.60.40.1760:FF:000005">
    <property type="entry name" value="Putative alpha-glucosidase AgdA"/>
    <property type="match status" value="1"/>
</dbReference>
<evidence type="ECO:0000256" key="2">
    <source>
        <dbReference type="ARBA" id="ARBA00007806"/>
    </source>
</evidence>
<feature type="chain" id="PRO_5043047377" description="alpha-glucosidase" evidence="10">
    <location>
        <begin position="20"/>
        <end position="987"/>
    </location>
</feature>
<keyword evidence="5 9" id="KW-0378">Hydrolase</keyword>
<dbReference type="Gene3D" id="2.60.40.1760">
    <property type="entry name" value="glycosyl hydrolase (family 31)"/>
    <property type="match status" value="1"/>
</dbReference>
<gene>
    <name evidence="14" type="ORF">ALT_0050</name>
</gene>
<feature type="domain" description="Glycosyl hydrolase family 31 C-terminal" evidence="13">
    <location>
        <begin position="765"/>
        <end position="858"/>
    </location>
</feature>
<dbReference type="Gene3D" id="2.60.40.1180">
    <property type="entry name" value="Golgi alpha-mannosidase II"/>
    <property type="match status" value="2"/>
</dbReference>
<dbReference type="EC" id="3.2.1.20" evidence="3"/>
<evidence type="ECO:0000256" key="10">
    <source>
        <dbReference type="SAM" id="SignalP"/>
    </source>
</evidence>
<evidence type="ECO:0000256" key="3">
    <source>
        <dbReference type="ARBA" id="ARBA00012741"/>
    </source>
</evidence>
<dbReference type="Proteomes" id="UP000051487">
    <property type="component" value="Unassembled WGS sequence"/>
</dbReference>
<evidence type="ECO:0000256" key="9">
    <source>
        <dbReference type="RuleBase" id="RU361185"/>
    </source>
</evidence>
<evidence type="ECO:0000313" key="14">
    <source>
        <dbReference type="EMBL" id="GAQ02729.1"/>
    </source>
</evidence>
<dbReference type="PROSITE" id="PS00129">
    <property type="entry name" value="GLYCOSYL_HYDROL_F31_1"/>
    <property type="match status" value="1"/>
</dbReference>
<dbReference type="SUPFAM" id="SSF51011">
    <property type="entry name" value="Glycosyl hydrolase domain"/>
    <property type="match status" value="1"/>
</dbReference>
<evidence type="ECO:0000259" key="12">
    <source>
        <dbReference type="Pfam" id="PF13802"/>
    </source>
</evidence>
<dbReference type="InterPro" id="IPR011013">
    <property type="entry name" value="Gal_mutarotase_sf_dom"/>
</dbReference>
<dbReference type="InterPro" id="IPR030459">
    <property type="entry name" value="Glyco_hydro_31_CS"/>
</dbReference>
<dbReference type="Pfam" id="PF21365">
    <property type="entry name" value="Glyco_hydro_31_3rd"/>
    <property type="match status" value="1"/>
</dbReference>
<dbReference type="PANTHER" id="PTHR22762">
    <property type="entry name" value="ALPHA-GLUCOSIDASE"/>
    <property type="match status" value="1"/>
</dbReference>
<evidence type="ECO:0000259" key="13">
    <source>
        <dbReference type="Pfam" id="PF21365"/>
    </source>
</evidence>
<dbReference type="FunFam" id="2.60.40.1180:FF:000001">
    <property type="entry name" value="Maltase-glucoamylase, intestinal"/>
    <property type="match status" value="1"/>
</dbReference>
<protein>
    <recommendedName>
        <fullName evidence="3">alpha-glucosidase</fullName>
        <ecNumber evidence="3">3.2.1.20</ecNumber>
    </recommendedName>
    <alternativeName>
        <fullName evidence="8">Maltase</fullName>
    </alternativeName>
</protein>
<evidence type="ECO:0000256" key="4">
    <source>
        <dbReference type="ARBA" id="ARBA00022729"/>
    </source>
</evidence>
<evidence type="ECO:0000256" key="8">
    <source>
        <dbReference type="ARBA" id="ARBA00041343"/>
    </source>
</evidence>
<dbReference type="EMBL" id="BCLY01000001">
    <property type="protein sequence ID" value="GAQ02729.1"/>
    <property type="molecule type" value="Genomic_DNA"/>
</dbReference>
<evidence type="ECO:0000259" key="11">
    <source>
        <dbReference type="Pfam" id="PF01055"/>
    </source>
</evidence>
<dbReference type="AlphaFoldDB" id="A0AAN4T6I8"/>
<comment type="catalytic activity">
    <reaction evidence="1">
        <text>Hydrolysis of terminal, non-reducing (1-&gt;4)-linked alpha-D-glucose residues with release of alpha-D-glucose.</text>
        <dbReference type="EC" id="3.2.1.20"/>
    </reaction>
</comment>
<dbReference type="InterPro" id="IPR030458">
    <property type="entry name" value="Glyco_hydro_31_AS"/>
</dbReference>
<evidence type="ECO:0000256" key="7">
    <source>
        <dbReference type="ARBA" id="ARBA00023295"/>
    </source>
</evidence>
<dbReference type="Pfam" id="PF13802">
    <property type="entry name" value="Gal_mutarotas_2"/>
    <property type="match status" value="1"/>
</dbReference>
<comment type="similarity">
    <text evidence="2 9">Belongs to the glycosyl hydrolase 31 family.</text>
</comment>
<dbReference type="SUPFAM" id="SSF74650">
    <property type="entry name" value="Galactose mutarotase-like"/>
    <property type="match status" value="1"/>
</dbReference>
<proteinExistence type="inferred from homology"/>
<dbReference type="Gene3D" id="3.20.20.80">
    <property type="entry name" value="Glycosidases"/>
    <property type="match status" value="2"/>
</dbReference>
<dbReference type="InterPro" id="IPR000322">
    <property type="entry name" value="Glyco_hydro_31_TIM"/>
</dbReference>
<keyword evidence="7 9" id="KW-0326">Glycosidase</keyword>
<dbReference type="GO" id="GO:0004558">
    <property type="term" value="F:alpha-1,4-glucosidase activity"/>
    <property type="evidence" value="ECO:0007669"/>
    <property type="project" value="UniProtKB-EC"/>
</dbReference>
<dbReference type="PANTHER" id="PTHR22762:SF133">
    <property type="entry name" value="P-TYPE DOMAIN-CONTAINING PROTEIN"/>
    <property type="match status" value="1"/>
</dbReference>
<dbReference type="InterPro" id="IPR025887">
    <property type="entry name" value="Glyco_hydro_31_N_dom"/>
</dbReference>
<feature type="domain" description="Glycoside hydrolase family 31 N-terminal" evidence="12">
    <location>
        <begin position="106"/>
        <end position="244"/>
    </location>
</feature>
<dbReference type="SUPFAM" id="SSF51445">
    <property type="entry name" value="(Trans)glycosidases"/>
    <property type="match status" value="1"/>
</dbReference>